<keyword evidence="4" id="KW-1185">Reference proteome</keyword>
<keyword evidence="1" id="KW-0812">Transmembrane</keyword>
<reference evidence="3" key="1">
    <citation type="submission" date="2016-10" db="EMBL/GenBank/DDBJ databases">
        <authorList>
            <person name="Varghese N."/>
            <person name="Submissions S."/>
        </authorList>
    </citation>
    <scope>NUCLEOTIDE SEQUENCE [LARGE SCALE GENOMIC DNA]</scope>
    <source>
        <strain evidence="3">YR281</strain>
    </source>
</reference>
<dbReference type="Pfam" id="PF05226">
    <property type="entry name" value="CHASE2"/>
    <property type="match status" value="1"/>
</dbReference>
<dbReference type="InterPro" id="IPR007890">
    <property type="entry name" value="CHASE2"/>
</dbReference>
<sequence length="519" mass="57119">MPLRIAVSGKKAGVLLPAVTSVLIGVFAAIAIPAVMGEDFAARESAKLYAPLDAWLYDEGSRKYISTVVIDDNSLIQADQTWPPTYSFYARLLRGISYYHPKAIFLDVILTSERNDPSIQRLVDTICKVGAAGARVYLAASRTPTGSLTLRPELQKVSGHCFTSVSVNYQPDEVDHLTWTYELASSTHGTVARSAALAIYDDVSGKSLITPTVPMAISWGFKPSGHGLRWVSSMSAPPGAQPDVDASAYCRSPHGALEMLPPGLQRLFHRDAQKPLCVFHDTVYAYDLANATPDDDRQISASLRDRIVMIGTSRTYTNDFVTSPLHDRIPGVYLHAMALDNLLTYGSNYKRAPGLTPTVDVDHYKLLGLGLVSLICVIAFRYIRKSIDAWLIEKIAPPSPPHAPPSKIYLVDTGLFVTSELHQEIQRDLRIKALPASKQTTSRRRHVTLRALAAFSLKAFFSVIAVAGLLLIGEHMLNIGYFSVISVATFSLAAEWFEWNEKLITWLYPEHGNSTHAHN</sequence>
<comment type="caution">
    <text evidence="3">The sequence shown here is derived from an EMBL/GenBank/DDBJ whole genome shotgun (WGS) entry which is preliminary data.</text>
</comment>
<dbReference type="AlphaFoldDB" id="A0A7Z7FH15"/>
<name>A0A7Z7FH15_9BURK</name>
<dbReference type="SMART" id="SM01080">
    <property type="entry name" value="CHASE2"/>
    <property type="match status" value="1"/>
</dbReference>
<dbReference type="Proteomes" id="UP000198900">
    <property type="component" value="Unassembled WGS sequence"/>
</dbReference>
<feature type="transmembrane region" description="Helical" evidence="1">
    <location>
        <begin position="12"/>
        <end position="36"/>
    </location>
</feature>
<evidence type="ECO:0000259" key="2">
    <source>
        <dbReference type="SMART" id="SM01080"/>
    </source>
</evidence>
<protein>
    <submittedName>
        <fullName evidence="3">Sensor domain CHASE2-containing protein</fullName>
    </submittedName>
</protein>
<accession>A0A7Z7FH15</accession>
<proteinExistence type="predicted"/>
<organism evidence="3 4">
    <name type="scientific">Paraburkholderia steynii</name>
    <dbReference type="NCBI Taxonomy" id="1245441"/>
    <lineage>
        <taxon>Bacteria</taxon>
        <taxon>Pseudomonadati</taxon>
        <taxon>Pseudomonadota</taxon>
        <taxon>Betaproteobacteria</taxon>
        <taxon>Burkholderiales</taxon>
        <taxon>Burkholderiaceae</taxon>
        <taxon>Paraburkholderia</taxon>
    </lineage>
</organism>
<feature type="transmembrane region" description="Helical" evidence="1">
    <location>
        <begin position="366"/>
        <end position="383"/>
    </location>
</feature>
<gene>
    <name evidence="3" type="ORF">SAMN04487926_1085</name>
</gene>
<keyword evidence="1" id="KW-0472">Membrane</keyword>
<keyword evidence="1" id="KW-1133">Transmembrane helix</keyword>
<feature type="transmembrane region" description="Helical" evidence="1">
    <location>
        <begin position="479"/>
        <end position="497"/>
    </location>
</feature>
<evidence type="ECO:0000313" key="4">
    <source>
        <dbReference type="Proteomes" id="UP000198900"/>
    </source>
</evidence>
<evidence type="ECO:0000313" key="3">
    <source>
        <dbReference type="EMBL" id="SDH78090.1"/>
    </source>
</evidence>
<evidence type="ECO:0000256" key="1">
    <source>
        <dbReference type="SAM" id="Phobius"/>
    </source>
</evidence>
<dbReference type="EMBL" id="FNDI01000008">
    <property type="protein sequence ID" value="SDH78090.1"/>
    <property type="molecule type" value="Genomic_DNA"/>
</dbReference>
<feature type="domain" description="CHASE2" evidence="2">
    <location>
        <begin position="49"/>
        <end position="379"/>
    </location>
</feature>
<feature type="transmembrane region" description="Helical" evidence="1">
    <location>
        <begin position="451"/>
        <end position="473"/>
    </location>
</feature>